<dbReference type="AlphaFoldDB" id="A0A2P2PW21"/>
<reference evidence="1" key="1">
    <citation type="submission" date="2018-02" db="EMBL/GenBank/DDBJ databases">
        <title>Rhizophora mucronata_Transcriptome.</title>
        <authorList>
            <person name="Meera S.P."/>
            <person name="Sreeshan A."/>
            <person name="Augustine A."/>
        </authorList>
    </citation>
    <scope>NUCLEOTIDE SEQUENCE</scope>
    <source>
        <tissue evidence="1">Leaf</tissue>
    </source>
</reference>
<sequence length="45" mass="5046">MCQFAQSTSASSIRFILKTKVQLSSHSATHMTICHQSHVCSMLMF</sequence>
<protein>
    <submittedName>
        <fullName evidence="1">Uncharacterized protein</fullName>
    </submittedName>
</protein>
<evidence type="ECO:0000313" key="1">
    <source>
        <dbReference type="EMBL" id="MBX58849.1"/>
    </source>
</evidence>
<accession>A0A2P2PW21</accession>
<organism evidence="1">
    <name type="scientific">Rhizophora mucronata</name>
    <name type="common">Asiatic mangrove</name>
    <dbReference type="NCBI Taxonomy" id="61149"/>
    <lineage>
        <taxon>Eukaryota</taxon>
        <taxon>Viridiplantae</taxon>
        <taxon>Streptophyta</taxon>
        <taxon>Embryophyta</taxon>
        <taxon>Tracheophyta</taxon>
        <taxon>Spermatophyta</taxon>
        <taxon>Magnoliopsida</taxon>
        <taxon>eudicotyledons</taxon>
        <taxon>Gunneridae</taxon>
        <taxon>Pentapetalae</taxon>
        <taxon>rosids</taxon>
        <taxon>fabids</taxon>
        <taxon>Malpighiales</taxon>
        <taxon>Rhizophoraceae</taxon>
        <taxon>Rhizophora</taxon>
    </lineage>
</organism>
<name>A0A2P2PW21_RHIMU</name>
<proteinExistence type="predicted"/>
<dbReference type="EMBL" id="GGEC01078365">
    <property type="protein sequence ID" value="MBX58849.1"/>
    <property type="molecule type" value="Transcribed_RNA"/>
</dbReference>